<keyword evidence="11" id="KW-1185">Reference proteome</keyword>
<dbReference type="InterPro" id="IPR032818">
    <property type="entry name" value="DedA-like"/>
</dbReference>
<keyword evidence="6 7" id="KW-0472">Membrane</keyword>
<dbReference type="GO" id="GO:0005886">
    <property type="term" value="C:plasma membrane"/>
    <property type="evidence" value="ECO:0007669"/>
    <property type="project" value="UniProtKB-SubCell"/>
</dbReference>
<accession>A0A1C3NSN1</accession>
<evidence type="ECO:0000256" key="7">
    <source>
        <dbReference type="RuleBase" id="RU367016"/>
    </source>
</evidence>
<evidence type="ECO:0000256" key="4">
    <source>
        <dbReference type="ARBA" id="ARBA00022692"/>
    </source>
</evidence>
<feature type="transmembrane region" description="Helical" evidence="7">
    <location>
        <begin position="29"/>
        <end position="48"/>
    </location>
</feature>
<dbReference type="PANTHER" id="PTHR30353:SF0">
    <property type="entry name" value="TRANSMEMBRANE PROTEIN"/>
    <property type="match status" value="1"/>
</dbReference>
<feature type="domain" description="VTT" evidence="9">
    <location>
        <begin position="48"/>
        <end position="175"/>
    </location>
</feature>
<keyword evidence="4 7" id="KW-0812">Transmembrane</keyword>
<comment type="similarity">
    <text evidence="2 7">Belongs to the DedA family.</text>
</comment>
<sequence>MLTASALASTTLALGPSFLDTEHLAKAGLIVILLIVFAESGLLVGFFLPGDSLLFTVGLLVSNGTLSTPLWLACMLISIAAVVGDQTGFLFGRKVGPTLFRRPDSRLFRRENVEKAHDFFERHGPRSVILARFVPIVRTFTPIVAGISGMNYRLFVTFNAIGGLLWGTGVTVIGYFLGKVDFIAHNVEKIFIGIVLLSVIPIGFELLRARRRGARPARGSAPAEARHSTRSRSTTGSD</sequence>
<dbReference type="Pfam" id="PF09335">
    <property type="entry name" value="VTT_dom"/>
    <property type="match status" value="1"/>
</dbReference>
<evidence type="ECO:0000256" key="3">
    <source>
        <dbReference type="ARBA" id="ARBA00022475"/>
    </source>
</evidence>
<proteinExistence type="inferred from homology"/>
<gene>
    <name evidence="10" type="ORF">FDG2_0012</name>
</gene>
<evidence type="ECO:0000256" key="8">
    <source>
        <dbReference type="SAM" id="MobiDB-lite"/>
    </source>
</evidence>
<feature type="transmembrane region" description="Helical" evidence="7">
    <location>
        <begin position="190"/>
        <end position="207"/>
    </location>
</feature>
<evidence type="ECO:0000313" key="11">
    <source>
        <dbReference type="Proteomes" id="UP000199013"/>
    </source>
</evidence>
<organism evidence="10 11">
    <name type="scientific">Candidatus Protofrankia californiensis</name>
    <dbReference type="NCBI Taxonomy" id="1839754"/>
    <lineage>
        <taxon>Bacteria</taxon>
        <taxon>Bacillati</taxon>
        <taxon>Actinomycetota</taxon>
        <taxon>Actinomycetes</taxon>
        <taxon>Frankiales</taxon>
        <taxon>Frankiaceae</taxon>
        <taxon>Protofrankia</taxon>
    </lineage>
</organism>
<dbReference type="InterPro" id="IPR032816">
    <property type="entry name" value="VTT_dom"/>
</dbReference>
<evidence type="ECO:0000256" key="5">
    <source>
        <dbReference type="ARBA" id="ARBA00022989"/>
    </source>
</evidence>
<reference evidence="11" key="1">
    <citation type="submission" date="2016-02" db="EMBL/GenBank/DDBJ databases">
        <authorList>
            <person name="Wibberg D."/>
        </authorList>
    </citation>
    <scope>NUCLEOTIDE SEQUENCE [LARGE SCALE GENOMIC DNA]</scope>
</reference>
<comment type="subcellular location">
    <subcellularLocation>
        <location evidence="1 7">Cell membrane</location>
        <topology evidence="1 7">Multi-pass membrane protein</topology>
    </subcellularLocation>
</comment>
<feature type="region of interest" description="Disordered" evidence="8">
    <location>
        <begin position="216"/>
        <end position="238"/>
    </location>
</feature>
<feature type="transmembrane region" description="Helical" evidence="7">
    <location>
        <begin position="60"/>
        <end position="83"/>
    </location>
</feature>
<evidence type="ECO:0000256" key="2">
    <source>
        <dbReference type="ARBA" id="ARBA00010792"/>
    </source>
</evidence>
<dbReference type="AlphaFoldDB" id="A0A1C3NSN1"/>
<evidence type="ECO:0000256" key="1">
    <source>
        <dbReference type="ARBA" id="ARBA00004651"/>
    </source>
</evidence>
<dbReference type="Proteomes" id="UP000199013">
    <property type="component" value="Unassembled WGS sequence"/>
</dbReference>
<keyword evidence="5 7" id="KW-1133">Transmembrane helix</keyword>
<dbReference type="EMBL" id="FLUV01000003">
    <property type="protein sequence ID" value="SBW16981.1"/>
    <property type="molecule type" value="Genomic_DNA"/>
</dbReference>
<evidence type="ECO:0000313" key="10">
    <source>
        <dbReference type="EMBL" id="SBW16981.1"/>
    </source>
</evidence>
<feature type="transmembrane region" description="Helical" evidence="7">
    <location>
        <begin position="154"/>
        <end position="178"/>
    </location>
</feature>
<evidence type="ECO:0000259" key="9">
    <source>
        <dbReference type="Pfam" id="PF09335"/>
    </source>
</evidence>
<dbReference type="PANTHER" id="PTHR30353">
    <property type="entry name" value="INNER MEMBRANE PROTEIN DEDA-RELATED"/>
    <property type="match status" value="1"/>
</dbReference>
<name>A0A1C3NSN1_9ACTN</name>
<evidence type="ECO:0000256" key="6">
    <source>
        <dbReference type="ARBA" id="ARBA00023136"/>
    </source>
</evidence>
<protein>
    <recommendedName>
        <fullName evidence="9">VTT domain-containing protein</fullName>
    </recommendedName>
</protein>
<keyword evidence="3 7" id="KW-1003">Cell membrane</keyword>